<protein>
    <submittedName>
        <fullName evidence="1">Type VI secretion system protein ImpJ</fullName>
    </submittedName>
</protein>
<proteinExistence type="predicted"/>
<dbReference type="PANTHER" id="PTHR35566:SF1">
    <property type="entry name" value="TYPE VI SECRETION SYSTEM BASEPLATE COMPONENT TSSK1"/>
    <property type="match status" value="1"/>
</dbReference>
<dbReference type="Pfam" id="PF05936">
    <property type="entry name" value="T6SS_VasE"/>
    <property type="match status" value="1"/>
</dbReference>
<gene>
    <name evidence="1" type="ORF">NA66_1001432</name>
</gene>
<evidence type="ECO:0000313" key="1">
    <source>
        <dbReference type="EMBL" id="PXX40822.1"/>
    </source>
</evidence>
<sequence>MTEPTMSATPVAALRQRVVWTEGMFLRPQHFQQLERHWERYVALRCLPLQGFYWGFDALEIDREQLALGKVALRAASGVMRDGTPFDLSHPDDLPEPLDVPADAKDQLVVLALPLWRGGGEEVSFGAGAVVGVGASAGNVANNANGGNGANGNADVARYVVREYEVADANAVALGPALLQTGRLNVRLMLEAELTGDWHALGVARIVERRTDARLLVDDGYIPPRLVAQRDAVLLAYARELHGLLTQRSEALAERLSEPGRGGVSEVADFLLLQLVNRYLALTWHAQQHVSTHPEALFCDWLKLACDLSTFTAAGRRPQSLAVYVHDDLRTSFAELMTELRRSLSTVLEQNAIQIELRDAGNGIRVATLADPALRDTAGFVLAVRADVPADSLRARFPAQAKLGPVERIRDLVQLQLPGITMRQLPVAPRQIPYHAGHTYFEIDKGSDLWKQLARSGGLAFHFAGEFPGLSMEFWAIRG</sequence>
<dbReference type="NCBIfam" id="TIGR03353">
    <property type="entry name" value="VI_chp_4"/>
    <property type="match status" value="1"/>
</dbReference>
<comment type="caution">
    <text evidence="1">The sequence shown here is derived from an EMBL/GenBank/DDBJ whole genome shotgun (WGS) entry which is preliminary data.</text>
</comment>
<dbReference type="InterPro" id="IPR010263">
    <property type="entry name" value="T6SS_TssK"/>
</dbReference>
<dbReference type="RefSeq" id="WP_072436809.1">
    <property type="nucleotide sequence ID" value="NZ_QJJY01000001.1"/>
</dbReference>
<organism evidence="1 2">
    <name type="scientific">Burkholderia pyrrocinia</name>
    <name type="common">Pseudomonas pyrrocinia</name>
    <dbReference type="NCBI Taxonomy" id="60550"/>
    <lineage>
        <taxon>Bacteria</taxon>
        <taxon>Pseudomonadati</taxon>
        <taxon>Pseudomonadota</taxon>
        <taxon>Betaproteobacteria</taxon>
        <taxon>Burkholderiales</taxon>
        <taxon>Burkholderiaceae</taxon>
        <taxon>Burkholderia</taxon>
        <taxon>Burkholderia cepacia complex</taxon>
    </lineage>
</organism>
<name>A0A318JKN4_BURPY</name>
<dbReference type="PANTHER" id="PTHR35566">
    <property type="entry name" value="BLR3599 PROTEIN"/>
    <property type="match status" value="1"/>
</dbReference>
<dbReference type="Proteomes" id="UP000247755">
    <property type="component" value="Unassembled WGS sequence"/>
</dbReference>
<evidence type="ECO:0000313" key="2">
    <source>
        <dbReference type="Proteomes" id="UP000247755"/>
    </source>
</evidence>
<accession>A0A318JKN4</accession>
<dbReference type="EMBL" id="QJJY01000001">
    <property type="protein sequence ID" value="PXX40822.1"/>
    <property type="molecule type" value="Genomic_DNA"/>
</dbReference>
<reference evidence="1 2" key="1">
    <citation type="submission" date="2018-05" db="EMBL/GenBank/DDBJ databases">
        <title>Comparative genomics of bacterial root endophytes of switchgrass collected from native prairies over two seasons.</title>
        <authorList>
            <person name="Tang Y."/>
        </authorList>
    </citation>
    <scope>NUCLEOTIDE SEQUENCE [LARGE SCALE GENOMIC DNA]</scope>
    <source>
        <strain evidence="1 2">NFIX32</strain>
    </source>
</reference>
<dbReference type="AlphaFoldDB" id="A0A318JKN4"/>